<dbReference type="SUPFAM" id="SSF75011">
    <property type="entry name" value="3-carboxy-cis,cis-mucoante lactonizing enzyme"/>
    <property type="match status" value="1"/>
</dbReference>
<gene>
    <name evidence="1" type="ORF">METZ01_LOCUS43844</name>
</gene>
<proteinExistence type="predicted"/>
<evidence type="ECO:0000313" key="1">
    <source>
        <dbReference type="EMBL" id="SUZ90990.1"/>
    </source>
</evidence>
<reference evidence="1" key="1">
    <citation type="submission" date="2018-05" db="EMBL/GenBank/DDBJ databases">
        <authorList>
            <person name="Lanie J.A."/>
            <person name="Ng W.-L."/>
            <person name="Kazmierczak K.M."/>
            <person name="Andrzejewski T.M."/>
            <person name="Davidsen T.M."/>
            <person name="Wayne K.J."/>
            <person name="Tettelin H."/>
            <person name="Glass J.I."/>
            <person name="Rusch D."/>
            <person name="Podicherti R."/>
            <person name="Tsui H.-C.T."/>
            <person name="Winkler M.E."/>
        </authorList>
    </citation>
    <scope>NUCLEOTIDE SEQUENCE</scope>
</reference>
<dbReference type="EMBL" id="UINC01001939">
    <property type="protein sequence ID" value="SUZ90990.1"/>
    <property type="molecule type" value="Genomic_DNA"/>
</dbReference>
<organism evidence="1">
    <name type="scientific">marine metagenome</name>
    <dbReference type="NCBI Taxonomy" id="408172"/>
    <lineage>
        <taxon>unclassified sequences</taxon>
        <taxon>metagenomes</taxon>
        <taxon>ecological metagenomes</taxon>
    </lineage>
</organism>
<sequence>MTIQLPKLIVTSVVRGSKQGESHGGIYTVDFESQQGEQHVDWNTSDIDFEGRGADRGLRGITFDDDDIYIAASDELFCYDRDFIIKNSYKNRYLKHTHEICRMERRIFLTSTGFDSLLSFNLDTKKFDWGFQLRQEYNQWTGHTFDPRTEYGPRSVNDFHINMVHVDNSGIFLSGLHTDALLFLTSKNEIKIVCDLPSGTHNPQMWENGVVFNDTVNDCLRYVPSEGQEQAFKIITYEEKDIQFSGIDDSNIARQGFGRGLCAIGKQFVAGGSSPSTVTLYDLNAGMVVGSVNLTMDIRNAIHGLEVWPYTD</sequence>
<accession>A0A381RGV6</accession>
<protein>
    <recommendedName>
        <fullName evidence="2">SMP-30/Gluconolactonase/LRE-like region domain-containing protein</fullName>
    </recommendedName>
</protein>
<dbReference type="AlphaFoldDB" id="A0A381RGV6"/>
<evidence type="ECO:0008006" key="2">
    <source>
        <dbReference type="Google" id="ProtNLM"/>
    </source>
</evidence>
<name>A0A381RGV6_9ZZZZ</name>